<dbReference type="Proteomes" id="UP000078561">
    <property type="component" value="Unassembled WGS sequence"/>
</dbReference>
<dbReference type="PANTHER" id="PTHR31094">
    <property type="entry name" value="RIKEN CDNA 2310061I04 GENE"/>
    <property type="match status" value="1"/>
</dbReference>
<evidence type="ECO:0000313" key="2">
    <source>
        <dbReference type="EMBL" id="SAM00217.1"/>
    </source>
</evidence>
<accession>A0A168NBK7</accession>
<organism evidence="2">
    <name type="scientific">Absidia glauca</name>
    <name type="common">Pin mould</name>
    <dbReference type="NCBI Taxonomy" id="4829"/>
    <lineage>
        <taxon>Eukaryota</taxon>
        <taxon>Fungi</taxon>
        <taxon>Fungi incertae sedis</taxon>
        <taxon>Mucoromycota</taxon>
        <taxon>Mucoromycotina</taxon>
        <taxon>Mucoromycetes</taxon>
        <taxon>Mucorales</taxon>
        <taxon>Cunninghamellaceae</taxon>
        <taxon>Absidia</taxon>
    </lineage>
</organism>
<dbReference type="OrthoDB" id="1099063at2759"/>
<gene>
    <name evidence="2" type="primary">ABSGL_05894.1 scaffold 7570</name>
</gene>
<evidence type="ECO:0000256" key="1">
    <source>
        <dbReference type="SAM" id="MobiDB-lite"/>
    </source>
</evidence>
<dbReference type="InterPro" id="IPR018790">
    <property type="entry name" value="DUF2358"/>
</dbReference>
<keyword evidence="3" id="KW-1185">Reference proteome</keyword>
<dbReference type="Pfam" id="PF10184">
    <property type="entry name" value="DUF2358"/>
    <property type="match status" value="1"/>
</dbReference>
<dbReference type="InParanoid" id="A0A168NBK7"/>
<protein>
    <submittedName>
        <fullName evidence="2">Uncharacterized protein</fullName>
    </submittedName>
</protein>
<feature type="compositionally biased region" description="Polar residues" evidence="1">
    <location>
        <begin position="196"/>
        <end position="214"/>
    </location>
</feature>
<feature type="region of interest" description="Disordered" evidence="1">
    <location>
        <begin position="180"/>
        <end position="214"/>
    </location>
</feature>
<proteinExistence type="predicted"/>
<evidence type="ECO:0000313" key="3">
    <source>
        <dbReference type="Proteomes" id="UP000078561"/>
    </source>
</evidence>
<dbReference type="PANTHER" id="PTHR31094:SF2">
    <property type="entry name" value="RIKEN CDNA 2310061I04 GENE"/>
    <property type="match status" value="1"/>
</dbReference>
<feature type="compositionally biased region" description="Low complexity" evidence="1">
    <location>
        <begin position="180"/>
        <end position="195"/>
    </location>
</feature>
<name>A0A168NBK7_ABSGL</name>
<sequence length="306" mass="34421">MTGAATRHLTRQCTVSKSTTMCVWRTVNDTLPRPTYECKRYSSQHKGQLQPDEYELRVGYAITILQDELPQFFTKGLVSHDIYSQHVVLSDPHYTRLSIKGKTAYLGIAEMLRWSLGYYFDNVDFEIIRMRVVPDKPSDPPSSSTPSSGSITPFSAIPRDPLRLDLLSSASQASQALSPASLPAPSALSASSPSSTIVSYNSTTTTNDRPSSNVRSLEIRWQLKARPHTFFPKSNPQHQDNLRQVDGVFVYTFDSQGYICEHEIKRIEPTPSRTILLMHSYGGRLRAFLEALKRRNEPELRPGLGI</sequence>
<dbReference type="STRING" id="4829.A0A168NBK7"/>
<dbReference type="EMBL" id="LT553165">
    <property type="protein sequence ID" value="SAM00217.1"/>
    <property type="molecule type" value="Genomic_DNA"/>
</dbReference>
<reference evidence="2" key="1">
    <citation type="submission" date="2016-04" db="EMBL/GenBank/DDBJ databases">
        <authorList>
            <person name="Evans L.H."/>
            <person name="Alamgir A."/>
            <person name="Owens N."/>
            <person name="Weber N.D."/>
            <person name="Virtaneva K."/>
            <person name="Barbian K."/>
            <person name="Babar A."/>
            <person name="Rosenke K."/>
        </authorList>
    </citation>
    <scope>NUCLEOTIDE SEQUENCE [LARGE SCALE GENOMIC DNA]</scope>
    <source>
        <strain evidence="2">CBS 101.48</strain>
    </source>
</reference>
<dbReference type="AlphaFoldDB" id="A0A168NBK7"/>